<dbReference type="Gene3D" id="3.30.300.130">
    <property type="entry name" value="Fe-S cluster assembly (FSCA)"/>
    <property type="match status" value="1"/>
</dbReference>
<feature type="domain" description="MIP18 family-like" evidence="1">
    <location>
        <begin position="82"/>
        <end position="159"/>
    </location>
</feature>
<name>A0A2S7U268_9BACT</name>
<dbReference type="Pfam" id="PF01883">
    <property type="entry name" value="FeS_assembly_P"/>
    <property type="match status" value="1"/>
</dbReference>
<dbReference type="RefSeq" id="WP_105043115.1">
    <property type="nucleotide sequence ID" value="NZ_MQWA01000001.1"/>
</dbReference>
<dbReference type="Proteomes" id="UP000239907">
    <property type="component" value="Unassembled WGS sequence"/>
</dbReference>
<dbReference type="AlphaFoldDB" id="A0A2S7U268"/>
<dbReference type="PANTHER" id="PTHR42831:SF1">
    <property type="entry name" value="FE-S PROTEIN MATURATION AUXILIARY FACTOR YITW"/>
    <property type="match status" value="1"/>
</dbReference>
<dbReference type="SUPFAM" id="SSF117916">
    <property type="entry name" value="Fe-S cluster assembly (FSCA) domain-like"/>
    <property type="match status" value="1"/>
</dbReference>
<protein>
    <submittedName>
        <fullName evidence="2">Putative Fe-S cluster assembly protein SufT</fullName>
    </submittedName>
</protein>
<comment type="caution">
    <text evidence="2">The sequence shown here is derived from an EMBL/GenBank/DDBJ whole genome shotgun (WGS) entry which is preliminary data.</text>
</comment>
<dbReference type="InterPro" id="IPR002744">
    <property type="entry name" value="MIP18-like"/>
</dbReference>
<dbReference type="InterPro" id="IPR052339">
    <property type="entry name" value="Fe-S_Maturation_MIP18"/>
</dbReference>
<dbReference type="PANTHER" id="PTHR42831">
    <property type="entry name" value="FE-S PROTEIN MATURATION AUXILIARY FACTOR YITW"/>
    <property type="match status" value="1"/>
</dbReference>
<sequence>MNQEIILEREVEAVQIPSGDAVTLPIGTPVVVTQTLGGSYTVATQAGLARISAMDSDALGIDEAEIQEKKEYANALKDAPLEDQVWGQLKEVYDPEIPVDIVNLGLVYDCVLTEKDNGKTEVNVKMTLTAPGCGMGPVIAADAQARVMSLDGIEDAQVDLVWDPVWNQDMITEEGKMKLGMI</sequence>
<dbReference type="NCBIfam" id="TIGR03406">
    <property type="entry name" value="FeS_long_SufT"/>
    <property type="match status" value="1"/>
</dbReference>
<gene>
    <name evidence="2" type="ORF">BSZ32_08940</name>
</gene>
<organism evidence="2 3">
    <name type="scientific">Rubritalea profundi</name>
    <dbReference type="NCBI Taxonomy" id="1658618"/>
    <lineage>
        <taxon>Bacteria</taxon>
        <taxon>Pseudomonadati</taxon>
        <taxon>Verrucomicrobiota</taxon>
        <taxon>Verrucomicrobiia</taxon>
        <taxon>Verrucomicrobiales</taxon>
        <taxon>Rubritaleaceae</taxon>
        <taxon>Rubritalea</taxon>
    </lineage>
</organism>
<keyword evidence="3" id="KW-1185">Reference proteome</keyword>
<evidence type="ECO:0000313" key="3">
    <source>
        <dbReference type="Proteomes" id="UP000239907"/>
    </source>
</evidence>
<evidence type="ECO:0000313" key="2">
    <source>
        <dbReference type="EMBL" id="PQJ28617.1"/>
    </source>
</evidence>
<dbReference type="OrthoDB" id="9805360at2"/>
<reference evidence="2 3" key="1">
    <citation type="submission" date="2016-12" db="EMBL/GenBank/DDBJ databases">
        <title>Study of bacterial adaptation to deep sea.</title>
        <authorList>
            <person name="Song J."/>
            <person name="Yoshizawa S."/>
            <person name="Kogure K."/>
        </authorList>
    </citation>
    <scope>NUCLEOTIDE SEQUENCE [LARGE SCALE GENOMIC DNA]</scope>
    <source>
        <strain evidence="2 3">SAORIC-165</strain>
    </source>
</reference>
<dbReference type="EMBL" id="MQWA01000001">
    <property type="protein sequence ID" value="PQJ28617.1"/>
    <property type="molecule type" value="Genomic_DNA"/>
</dbReference>
<evidence type="ECO:0000259" key="1">
    <source>
        <dbReference type="Pfam" id="PF01883"/>
    </source>
</evidence>
<accession>A0A2S7U268</accession>
<dbReference type="InterPro" id="IPR034904">
    <property type="entry name" value="FSCA_dom_sf"/>
</dbReference>
<dbReference type="InterPro" id="IPR017776">
    <property type="entry name" value="FeS_assembly_SufT_put"/>
</dbReference>
<proteinExistence type="predicted"/>